<dbReference type="InterPro" id="IPR014036">
    <property type="entry name" value="DeoR-like_C"/>
</dbReference>
<protein>
    <submittedName>
        <fullName evidence="5">DeoR family regulatory protein</fullName>
    </submittedName>
</protein>
<dbReference type="SUPFAM" id="SSF46785">
    <property type="entry name" value="Winged helix' DNA-binding domain"/>
    <property type="match status" value="1"/>
</dbReference>
<gene>
    <name evidence="5" type="primary">glpR_5</name>
    <name evidence="5" type="ORF">NCTC8580_03494</name>
</gene>
<dbReference type="InterPro" id="IPR018356">
    <property type="entry name" value="Tscrpt_reg_HTH_DeoR_CS"/>
</dbReference>
<dbReference type="RefSeq" id="WP_033851575.1">
    <property type="nucleotide sequence ID" value="NZ_AP031364.1"/>
</dbReference>
<dbReference type="InterPro" id="IPR047779">
    <property type="entry name" value="AgaR-like"/>
</dbReference>
<organism evidence="5 6">
    <name type="scientific">Yersinia pseudotuberculosis</name>
    <dbReference type="NCBI Taxonomy" id="633"/>
    <lineage>
        <taxon>Bacteria</taxon>
        <taxon>Pseudomonadati</taxon>
        <taxon>Pseudomonadota</taxon>
        <taxon>Gammaproteobacteria</taxon>
        <taxon>Enterobacterales</taxon>
        <taxon>Yersiniaceae</taxon>
        <taxon>Yersinia</taxon>
    </lineage>
</organism>
<dbReference type="SMART" id="SM01134">
    <property type="entry name" value="DeoRC"/>
    <property type="match status" value="1"/>
</dbReference>
<dbReference type="NCBIfam" id="NF040755">
    <property type="entry name" value="AgaR"/>
    <property type="match status" value="1"/>
</dbReference>
<keyword evidence="3" id="KW-0804">Transcription</keyword>
<dbReference type="GO" id="GO:0003677">
    <property type="term" value="F:DNA binding"/>
    <property type="evidence" value="ECO:0007669"/>
    <property type="project" value="UniProtKB-KW"/>
</dbReference>
<evidence type="ECO:0000256" key="1">
    <source>
        <dbReference type="ARBA" id="ARBA00023015"/>
    </source>
</evidence>
<dbReference type="PROSITE" id="PS51000">
    <property type="entry name" value="HTH_DEOR_2"/>
    <property type="match status" value="1"/>
</dbReference>
<dbReference type="InterPro" id="IPR050313">
    <property type="entry name" value="Carb_Metab_HTH_regulators"/>
</dbReference>
<keyword evidence="2" id="KW-0238">DNA-binding</keyword>
<dbReference type="PANTHER" id="PTHR30363:SF44">
    <property type="entry name" value="AGA OPERON TRANSCRIPTIONAL REPRESSOR-RELATED"/>
    <property type="match status" value="1"/>
</dbReference>
<reference evidence="5 6" key="1">
    <citation type="submission" date="2018-06" db="EMBL/GenBank/DDBJ databases">
        <authorList>
            <consortium name="Pathogen Informatics"/>
            <person name="Doyle S."/>
        </authorList>
    </citation>
    <scope>NUCLEOTIDE SEQUENCE [LARGE SCALE GENOMIC DNA]</scope>
    <source>
        <strain evidence="5 6">NCTC8580</strain>
    </source>
</reference>
<dbReference type="Pfam" id="PF08220">
    <property type="entry name" value="HTH_DeoR"/>
    <property type="match status" value="1"/>
</dbReference>
<evidence type="ECO:0000313" key="5">
    <source>
        <dbReference type="EMBL" id="SUP85169.1"/>
    </source>
</evidence>
<dbReference type="Gene3D" id="3.40.50.1360">
    <property type="match status" value="1"/>
</dbReference>
<dbReference type="InterPro" id="IPR037171">
    <property type="entry name" value="NagB/RpiA_transferase-like"/>
</dbReference>
<dbReference type="AlphaFoldDB" id="A0A0T9JKM2"/>
<dbReference type="PRINTS" id="PR00037">
    <property type="entry name" value="HTHLACR"/>
</dbReference>
<feature type="domain" description="HTH deoR-type" evidence="4">
    <location>
        <begin position="3"/>
        <end position="58"/>
    </location>
</feature>
<dbReference type="SUPFAM" id="SSF100950">
    <property type="entry name" value="NagB/RpiA/CoA transferase-like"/>
    <property type="match status" value="1"/>
</dbReference>
<dbReference type="PROSITE" id="PS00894">
    <property type="entry name" value="HTH_DEOR_1"/>
    <property type="match status" value="1"/>
</dbReference>
<dbReference type="Gene3D" id="1.10.10.10">
    <property type="entry name" value="Winged helix-like DNA-binding domain superfamily/Winged helix DNA-binding domain"/>
    <property type="match status" value="1"/>
</dbReference>
<evidence type="ECO:0000259" key="4">
    <source>
        <dbReference type="PROSITE" id="PS51000"/>
    </source>
</evidence>
<dbReference type="EMBL" id="UHJC01000001">
    <property type="protein sequence ID" value="SUP85169.1"/>
    <property type="molecule type" value="Genomic_DNA"/>
</dbReference>
<dbReference type="GO" id="GO:0003700">
    <property type="term" value="F:DNA-binding transcription factor activity"/>
    <property type="evidence" value="ECO:0007669"/>
    <property type="project" value="InterPro"/>
</dbReference>
<dbReference type="InterPro" id="IPR036390">
    <property type="entry name" value="WH_DNA-bd_sf"/>
</dbReference>
<proteinExistence type="predicted"/>
<dbReference type="Proteomes" id="UP000255087">
    <property type="component" value="Unassembled WGS sequence"/>
</dbReference>
<dbReference type="SMART" id="SM00420">
    <property type="entry name" value="HTH_DEOR"/>
    <property type="match status" value="1"/>
</dbReference>
<evidence type="ECO:0000256" key="2">
    <source>
        <dbReference type="ARBA" id="ARBA00023125"/>
    </source>
</evidence>
<dbReference type="InterPro" id="IPR001034">
    <property type="entry name" value="DeoR_HTH"/>
</dbReference>
<sequence>MNTLKRREHIVDLLCQEGAVTVNHLSQLFAVSTVTIRNDLRNLEKKGCLLRSYGGALLNKQFAFDRPLQDKGRINYDIKNLIAQRAAELVQDGDRIILDSGSTTTQMVPYLCDKRDLVVMTNALNIAYDLVTHSDFEVLIVGGSVRKNAYSISGPTIEQHLRMYRFDKLFLGVDGFDLRAGITTPNITEANINRIMCEVSHEIIAVTDSSKFDRKSFCLIQKIENIHSVVTDKNIPANYLDHLKELSINIVIAN</sequence>
<dbReference type="Pfam" id="PF00455">
    <property type="entry name" value="DeoRC"/>
    <property type="match status" value="1"/>
</dbReference>
<evidence type="ECO:0000256" key="3">
    <source>
        <dbReference type="ARBA" id="ARBA00023163"/>
    </source>
</evidence>
<accession>A0A0T9JKM2</accession>
<dbReference type="PANTHER" id="PTHR30363">
    <property type="entry name" value="HTH-TYPE TRANSCRIPTIONAL REGULATOR SRLR-RELATED"/>
    <property type="match status" value="1"/>
</dbReference>
<evidence type="ECO:0000313" key="6">
    <source>
        <dbReference type="Proteomes" id="UP000255087"/>
    </source>
</evidence>
<dbReference type="InterPro" id="IPR036388">
    <property type="entry name" value="WH-like_DNA-bd_sf"/>
</dbReference>
<keyword evidence="1" id="KW-0805">Transcription regulation</keyword>
<name>A0A0T9JKM2_YERPU</name>